<dbReference type="Proteomes" id="UP001163846">
    <property type="component" value="Unassembled WGS sequence"/>
</dbReference>
<feature type="compositionally biased region" description="Basic and acidic residues" evidence="1">
    <location>
        <begin position="386"/>
        <end position="437"/>
    </location>
</feature>
<dbReference type="EMBL" id="MU807109">
    <property type="protein sequence ID" value="KAJ3832030.1"/>
    <property type="molecule type" value="Genomic_DNA"/>
</dbReference>
<dbReference type="AlphaFoldDB" id="A0AA38NWW0"/>
<evidence type="ECO:0000313" key="2">
    <source>
        <dbReference type="EMBL" id="KAJ3832030.1"/>
    </source>
</evidence>
<keyword evidence="3" id="KW-1185">Reference proteome</keyword>
<accession>A0AA38NWW0</accession>
<evidence type="ECO:0000313" key="3">
    <source>
        <dbReference type="Proteomes" id="UP001163846"/>
    </source>
</evidence>
<feature type="region of interest" description="Disordered" evidence="1">
    <location>
        <begin position="386"/>
        <end position="527"/>
    </location>
</feature>
<proteinExistence type="predicted"/>
<feature type="compositionally biased region" description="Polar residues" evidence="1">
    <location>
        <begin position="470"/>
        <end position="481"/>
    </location>
</feature>
<feature type="compositionally biased region" description="Low complexity" evidence="1">
    <location>
        <begin position="450"/>
        <end position="469"/>
    </location>
</feature>
<feature type="compositionally biased region" description="Basic and acidic residues" evidence="1">
    <location>
        <begin position="502"/>
        <end position="511"/>
    </location>
</feature>
<feature type="compositionally biased region" description="Polar residues" evidence="1">
    <location>
        <begin position="1"/>
        <end position="12"/>
    </location>
</feature>
<gene>
    <name evidence="2" type="ORF">F5878DRAFT_666948</name>
</gene>
<evidence type="ECO:0000256" key="1">
    <source>
        <dbReference type="SAM" id="MobiDB-lite"/>
    </source>
</evidence>
<organism evidence="2 3">
    <name type="scientific">Lentinula raphanica</name>
    <dbReference type="NCBI Taxonomy" id="153919"/>
    <lineage>
        <taxon>Eukaryota</taxon>
        <taxon>Fungi</taxon>
        <taxon>Dikarya</taxon>
        <taxon>Basidiomycota</taxon>
        <taxon>Agaricomycotina</taxon>
        <taxon>Agaricomycetes</taxon>
        <taxon>Agaricomycetidae</taxon>
        <taxon>Agaricales</taxon>
        <taxon>Marasmiineae</taxon>
        <taxon>Omphalotaceae</taxon>
        <taxon>Lentinula</taxon>
    </lineage>
</organism>
<feature type="region of interest" description="Disordered" evidence="1">
    <location>
        <begin position="1"/>
        <end position="22"/>
    </location>
</feature>
<reference evidence="2" key="1">
    <citation type="submission" date="2022-08" db="EMBL/GenBank/DDBJ databases">
        <authorList>
            <consortium name="DOE Joint Genome Institute"/>
            <person name="Min B."/>
            <person name="Riley R."/>
            <person name="Sierra-Patev S."/>
            <person name="Naranjo-Ortiz M."/>
            <person name="Looney B."/>
            <person name="Konkel Z."/>
            <person name="Slot J.C."/>
            <person name="Sakamoto Y."/>
            <person name="Steenwyk J.L."/>
            <person name="Rokas A."/>
            <person name="Carro J."/>
            <person name="Camarero S."/>
            <person name="Ferreira P."/>
            <person name="Molpeceres G."/>
            <person name="Ruiz-Duenas F.J."/>
            <person name="Serrano A."/>
            <person name="Henrissat B."/>
            <person name="Drula E."/>
            <person name="Hughes K.W."/>
            <person name="Mata J.L."/>
            <person name="Ishikawa N.K."/>
            <person name="Vargas-Isla R."/>
            <person name="Ushijima S."/>
            <person name="Smith C.A."/>
            <person name="Ahrendt S."/>
            <person name="Andreopoulos W."/>
            <person name="He G."/>
            <person name="Labutti K."/>
            <person name="Lipzen A."/>
            <person name="Ng V."/>
            <person name="Sandor L."/>
            <person name="Barry K."/>
            <person name="Martinez A.T."/>
            <person name="Xiao Y."/>
            <person name="Gibbons J.G."/>
            <person name="Terashima K."/>
            <person name="Hibbett D.S."/>
            <person name="Grigoriev I.V."/>
        </authorList>
    </citation>
    <scope>NUCLEOTIDE SEQUENCE</scope>
    <source>
        <strain evidence="2">TFB9207</strain>
    </source>
</reference>
<name>A0AA38NWW0_9AGAR</name>
<protein>
    <submittedName>
        <fullName evidence="2">Uncharacterized protein</fullName>
    </submittedName>
</protein>
<sequence>MTSTVSNETLSDNVDDSISVHSENPIDPVVAEAEAVFNNRIETMDIETAVYALYHDYLLPKPIPPADSSFTGTFRLLRSTSTELGGFYLCNERRQPVVLSMIGEIAYSPDHTRMGHYFNMYCRDGERLTLDSLKRAHASMFVKPIQYPTDSAPGTGKYHFFHRDRAEAVIHFVQHMLQRFEDEKRAEDNELYPGSSSTIPFTSCVVASHNVWGLHLKSQPLFQNIPAVIKDTEMNKPIGPSEMAMSPNEFQEKRKKQWLENFTPKTLLSKTDIKDVKLGHLFDPEGHFIHLASQHDLTNLQIAVPNWVDEADEHVHMRHYSLVFKSGCKVYVEFKIQLYNIVQGPGGQRLPRPSRIASAIVQHIRLLPDHELDARTLSILLTRQAKENEEQDRELQRQLEADRDRMLDNERKRLADEEARTAGATEKKKQKLEEARRGRPSHASPSKGISNATASSTSSPSTSMASTSSNVQPSPVGNRMTTGGKPPKKVSDKSKSKPKTARAMEKQRAVEDNADVETDLFMDMNIN</sequence>
<comment type="caution">
    <text evidence="2">The sequence shown here is derived from an EMBL/GenBank/DDBJ whole genome shotgun (WGS) entry which is preliminary data.</text>
</comment>